<accession>Q6EQN3</accession>
<evidence type="ECO:0000313" key="4">
    <source>
        <dbReference type="Proteomes" id="UP000000763"/>
    </source>
</evidence>
<name>Q6EQN3_ORYSJ</name>
<evidence type="ECO:0000313" key="2">
    <source>
        <dbReference type="EMBL" id="BAD29026.1"/>
    </source>
</evidence>
<dbReference type="AlphaFoldDB" id="Q6EQN3"/>
<organism evidence="3 4">
    <name type="scientific">Oryza sativa subsp. japonica</name>
    <name type="common">Rice</name>
    <dbReference type="NCBI Taxonomy" id="39947"/>
    <lineage>
        <taxon>Eukaryota</taxon>
        <taxon>Viridiplantae</taxon>
        <taxon>Streptophyta</taxon>
        <taxon>Embryophyta</taxon>
        <taxon>Tracheophyta</taxon>
        <taxon>Spermatophyta</taxon>
        <taxon>Magnoliopsida</taxon>
        <taxon>Liliopsida</taxon>
        <taxon>Poales</taxon>
        <taxon>Poaceae</taxon>
        <taxon>BOP clade</taxon>
        <taxon>Oryzoideae</taxon>
        <taxon>Oryzeae</taxon>
        <taxon>Oryzinae</taxon>
        <taxon>Oryza</taxon>
        <taxon>Oryza sativa</taxon>
    </lineage>
</organism>
<protein>
    <submittedName>
        <fullName evidence="3">Uncharacterized protein</fullName>
    </submittedName>
</protein>
<dbReference type="EMBL" id="AP005689">
    <property type="protein sequence ID" value="BAD29037.1"/>
    <property type="molecule type" value="Genomic_DNA"/>
</dbReference>
<proteinExistence type="predicted"/>
<dbReference type="Proteomes" id="UP000000763">
    <property type="component" value="Chromosome 9"/>
</dbReference>
<evidence type="ECO:0000313" key="3">
    <source>
        <dbReference type="EMBL" id="BAD29037.1"/>
    </source>
</evidence>
<reference evidence="4" key="4">
    <citation type="journal article" date="2008" name="Nucleic Acids Res.">
        <title>The rice annotation project database (RAP-DB): 2008 update.</title>
        <authorList>
            <consortium name="The rice annotation project (RAP)"/>
        </authorList>
    </citation>
    <scope>GENOME REANNOTATION</scope>
    <source>
        <strain evidence="4">cv. Nipponbare</strain>
    </source>
</reference>
<evidence type="ECO:0000256" key="1">
    <source>
        <dbReference type="SAM" id="MobiDB-lite"/>
    </source>
</evidence>
<feature type="region of interest" description="Disordered" evidence="1">
    <location>
        <begin position="63"/>
        <end position="94"/>
    </location>
</feature>
<reference evidence="2" key="1">
    <citation type="submission" date="2002-09" db="EMBL/GenBank/DDBJ databases">
        <title>Oryza sativa nipponbare(GA3) genomic DNA, chromosome 9, BAC clone:OSJNBa0004P20.</title>
        <authorList>
            <person name="Sasaki T."/>
            <person name="Matsumoto T."/>
            <person name="Katayose Y."/>
        </authorList>
    </citation>
    <scope>NUCLEOTIDE SEQUENCE</scope>
</reference>
<sequence length="94" mass="10427">MSATQKKIKNGWAHVGPHMSFLLPSRLSLFFLIAPSSGASRAASQPHSRHRYRRRPSPCRLFHLPPRFPASAPRRVTTPVSPDSTPPPLPRVVA</sequence>
<feature type="compositionally biased region" description="Pro residues" evidence="1">
    <location>
        <begin position="84"/>
        <end position="94"/>
    </location>
</feature>
<gene>
    <name evidence="2" type="ORF">OSJNBa0004P20.34</name>
    <name evidence="3" type="ORF">OSJNBa0042H24.10</name>
</gene>
<reference evidence="3" key="2">
    <citation type="submission" date="2002-09" db="EMBL/GenBank/DDBJ databases">
        <title>Oryza sativa nipponbare(GA3) genomic DNA, chromosome 9, BAC clone:OSJNBa0042H24.</title>
        <authorList>
            <person name="Sasaki T."/>
            <person name="Matsumoto T."/>
            <person name="Katayose Y."/>
        </authorList>
    </citation>
    <scope>NUCLEOTIDE SEQUENCE</scope>
</reference>
<reference evidence="4" key="3">
    <citation type="journal article" date="2005" name="Nature">
        <title>The map-based sequence of the rice genome.</title>
        <authorList>
            <consortium name="International rice genome sequencing project (IRGSP)"/>
            <person name="Matsumoto T."/>
            <person name="Wu J."/>
            <person name="Kanamori H."/>
            <person name="Katayose Y."/>
            <person name="Fujisawa M."/>
            <person name="Namiki N."/>
            <person name="Mizuno H."/>
            <person name="Yamamoto K."/>
            <person name="Antonio B.A."/>
            <person name="Baba T."/>
            <person name="Sakata K."/>
            <person name="Nagamura Y."/>
            <person name="Aoki H."/>
            <person name="Arikawa K."/>
            <person name="Arita K."/>
            <person name="Bito T."/>
            <person name="Chiden Y."/>
            <person name="Fujitsuka N."/>
            <person name="Fukunaka R."/>
            <person name="Hamada M."/>
            <person name="Harada C."/>
            <person name="Hayashi A."/>
            <person name="Hijishita S."/>
            <person name="Honda M."/>
            <person name="Hosokawa S."/>
            <person name="Ichikawa Y."/>
            <person name="Idonuma A."/>
            <person name="Iijima M."/>
            <person name="Ikeda M."/>
            <person name="Ikeno M."/>
            <person name="Ito K."/>
            <person name="Ito S."/>
            <person name="Ito T."/>
            <person name="Ito Y."/>
            <person name="Ito Y."/>
            <person name="Iwabuchi A."/>
            <person name="Kamiya K."/>
            <person name="Karasawa W."/>
            <person name="Kurita K."/>
            <person name="Katagiri S."/>
            <person name="Kikuta A."/>
            <person name="Kobayashi H."/>
            <person name="Kobayashi N."/>
            <person name="Machita K."/>
            <person name="Maehara T."/>
            <person name="Masukawa M."/>
            <person name="Mizubayashi T."/>
            <person name="Mukai Y."/>
            <person name="Nagasaki H."/>
            <person name="Nagata Y."/>
            <person name="Naito S."/>
            <person name="Nakashima M."/>
            <person name="Nakama Y."/>
            <person name="Nakamichi Y."/>
            <person name="Nakamura M."/>
            <person name="Meguro A."/>
            <person name="Negishi M."/>
            <person name="Ohta I."/>
            <person name="Ohta T."/>
            <person name="Okamoto M."/>
            <person name="Ono N."/>
            <person name="Saji S."/>
            <person name="Sakaguchi M."/>
            <person name="Sakai K."/>
            <person name="Shibata M."/>
            <person name="Shimokawa T."/>
            <person name="Song J."/>
            <person name="Takazaki Y."/>
            <person name="Terasawa K."/>
            <person name="Tsugane M."/>
            <person name="Tsuji K."/>
            <person name="Ueda S."/>
            <person name="Waki K."/>
            <person name="Yamagata H."/>
            <person name="Yamamoto M."/>
            <person name="Yamamoto S."/>
            <person name="Yamane H."/>
            <person name="Yoshiki S."/>
            <person name="Yoshihara R."/>
            <person name="Yukawa K."/>
            <person name="Zhong H."/>
            <person name="Yano M."/>
            <person name="Yuan Q."/>
            <person name="Ouyang S."/>
            <person name="Liu J."/>
            <person name="Jones K.M."/>
            <person name="Gansberger K."/>
            <person name="Moffat K."/>
            <person name="Hill J."/>
            <person name="Bera J."/>
            <person name="Fadrosh D."/>
            <person name="Jin S."/>
            <person name="Johri S."/>
            <person name="Kim M."/>
            <person name="Overton L."/>
            <person name="Reardon M."/>
            <person name="Tsitrin T."/>
            <person name="Vuong H."/>
            <person name="Weaver B."/>
            <person name="Ciecko A."/>
            <person name="Tallon L."/>
            <person name="Jackson J."/>
            <person name="Pai G."/>
            <person name="Aken S.V."/>
            <person name="Utterback T."/>
            <person name="Reidmuller S."/>
            <person name="Feldblyum T."/>
            <person name="Hsiao J."/>
            <person name="Zismann V."/>
            <person name="Iobst S."/>
            <person name="de Vazeille A.R."/>
            <person name="Buell C.R."/>
            <person name="Ying K."/>
            <person name="Li Y."/>
            <person name="Lu T."/>
            <person name="Huang Y."/>
            <person name="Zhao Q."/>
            <person name="Feng Q."/>
            <person name="Zhang L."/>
            <person name="Zhu J."/>
            <person name="Weng Q."/>
            <person name="Mu J."/>
            <person name="Lu Y."/>
            <person name="Fan D."/>
            <person name="Liu Y."/>
            <person name="Guan J."/>
            <person name="Zhang Y."/>
            <person name="Yu S."/>
            <person name="Liu X."/>
            <person name="Zhang Y."/>
            <person name="Hong G."/>
            <person name="Han B."/>
            <person name="Choisne N."/>
            <person name="Demange N."/>
            <person name="Orjeda G."/>
            <person name="Samain S."/>
            <person name="Cattolico L."/>
            <person name="Pelletier E."/>
            <person name="Couloux A."/>
            <person name="Segurens B."/>
            <person name="Wincker P."/>
            <person name="D'Hont A."/>
            <person name="Scarpelli C."/>
            <person name="Weissenbach J."/>
            <person name="Salanoubat M."/>
            <person name="Quetier F."/>
            <person name="Yu Y."/>
            <person name="Kim H.R."/>
            <person name="Rambo T."/>
            <person name="Currie J."/>
            <person name="Collura K."/>
            <person name="Luo M."/>
            <person name="Yang T."/>
            <person name="Ammiraju J.S.S."/>
            <person name="Engler F."/>
            <person name="Soderlund C."/>
            <person name="Wing R.A."/>
            <person name="Palmer L.E."/>
            <person name="de la Bastide M."/>
            <person name="Spiegel L."/>
            <person name="Nascimento L."/>
            <person name="Zutavern T."/>
            <person name="O'Shaughnessy A."/>
            <person name="Dike S."/>
            <person name="Dedhia N."/>
            <person name="Preston R."/>
            <person name="Balija V."/>
            <person name="McCombie W.R."/>
            <person name="Chow T."/>
            <person name="Chen H."/>
            <person name="Chung M."/>
            <person name="Chen C."/>
            <person name="Shaw J."/>
            <person name="Wu H."/>
            <person name="Hsiao K."/>
            <person name="Chao Y."/>
            <person name="Chu M."/>
            <person name="Cheng C."/>
            <person name="Hour A."/>
            <person name="Lee P."/>
            <person name="Lin S."/>
            <person name="Lin Y."/>
            <person name="Liou J."/>
            <person name="Liu S."/>
            <person name="Hsing Y."/>
            <person name="Raghuvanshi S."/>
            <person name="Mohanty A."/>
            <person name="Bharti A.K."/>
            <person name="Gaur A."/>
            <person name="Gupta V."/>
            <person name="Kumar D."/>
            <person name="Ravi V."/>
            <person name="Vij S."/>
            <person name="Kapur A."/>
            <person name="Khurana P."/>
            <person name="Khurana P."/>
            <person name="Khurana J.P."/>
            <person name="Tyagi A.K."/>
            <person name="Gaikwad K."/>
            <person name="Singh A."/>
            <person name="Dalal V."/>
            <person name="Srivastava S."/>
            <person name="Dixit A."/>
            <person name="Pal A.K."/>
            <person name="Ghazi I.A."/>
            <person name="Yadav M."/>
            <person name="Pandit A."/>
            <person name="Bhargava A."/>
            <person name="Sureshbabu K."/>
            <person name="Batra K."/>
            <person name="Sharma T.R."/>
            <person name="Mohapatra T."/>
            <person name="Singh N.K."/>
            <person name="Messing J."/>
            <person name="Nelson A.B."/>
            <person name="Fuks G."/>
            <person name="Kavchok S."/>
            <person name="Keizer G."/>
            <person name="Linton E."/>
            <person name="Llaca V."/>
            <person name="Song R."/>
            <person name="Tanyolac B."/>
            <person name="Young S."/>
            <person name="Ho-Il K."/>
            <person name="Hahn J.H."/>
            <person name="Sangsakoo G."/>
            <person name="Vanavichit A."/>
            <person name="de Mattos Luiz.A.T."/>
            <person name="Zimmer P.D."/>
            <person name="Malone G."/>
            <person name="Dellagostin O."/>
            <person name="de Oliveira A.C."/>
            <person name="Bevan M."/>
            <person name="Bancroft I."/>
            <person name="Minx P."/>
            <person name="Cordum H."/>
            <person name="Wilson R."/>
            <person name="Cheng Z."/>
            <person name="Jin W."/>
            <person name="Jiang J."/>
            <person name="Leong S.A."/>
            <person name="Iwama H."/>
            <person name="Gojobori T."/>
            <person name="Itoh T."/>
            <person name="Niimura Y."/>
            <person name="Fujii Y."/>
            <person name="Habara T."/>
            <person name="Sakai H."/>
            <person name="Sato Y."/>
            <person name="Wilson G."/>
            <person name="Kumar K."/>
            <person name="McCouch S."/>
            <person name="Juretic N."/>
            <person name="Hoen D."/>
            <person name="Wright S."/>
            <person name="Bruskiewich R."/>
            <person name="Bureau T."/>
            <person name="Miyao A."/>
            <person name="Hirochika H."/>
            <person name="Nishikawa T."/>
            <person name="Kadowaki K."/>
            <person name="Sugiura M."/>
            <person name="Burr B."/>
            <person name="Sasaki T."/>
        </authorList>
    </citation>
    <scope>NUCLEOTIDE SEQUENCE [LARGE SCALE GENOMIC DNA]</scope>
    <source>
        <strain evidence="4">cv. Nipponbare</strain>
    </source>
</reference>
<dbReference type="EMBL" id="AP005685">
    <property type="protein sequence ID" value="BAD29026.1"/>
    <property type="molecule type" value="Genomic_DNA"/>
</dbReference>